<dbReference type="Proteomes" id="UP000008229">
    <property type="component" value="Chromosome"/>
</dbReference>
<keyword evidence="3" id="KW-1185">Reference proteome</keyword>
<dbReference type="HOGENOM" id="CLU_065506_2_0_11"/>
<dbReference type="RefSeq" id="WP_012935036.1">
    <property type="nucleotide sequence ID" value="NC_013739.1"/>
</dbReference>
<proteinExistence type="predicted"/>
<feature type="transmembrane region" description="Helical" evidence="1">
    <location>
        <begin position="20"/>
        <end position="38"/>
    </location>
</feature>
<evidence type="ECO:0008006" key="4">
    <source>
        <dbReference type="Google" id="ProtNLM"/>
    </source>
</evidence>
<evidence type="ECO:0000256" key="1">
    <source>
        <dbReference type="SAM" id="Phobius"/>
    </source>
</evidence>
<keyword evidence="1" id="KW-0472">Membrane</keyword>
<dbReference type="STRING" id="469383.Cwoe_3567"/>
<reference evidence="2 3" key="1">
    <citation type="journal article" date="2010" name="Stand. Genomic Sci.">
        <title>Complete genome sequence of Conexibacter woesei type strain (ID131577).</title>
        <authorList>
            <person name="Pukall R."/>
            <person name="Lapidus A."/>
            <person name="Glavina Del Rio T."/>
            <person name="Copeland A."/>
            <person name="Tice H."/>
            <person name="Cheng J.-F."/>
            <person name="Lucas S."/>
            <person name="Chen F."/>
            <person name="Nolan M."/>
            <person name="Bruce D."/>
            <person name="Goodwin L."/>
            <person name="Pitluck S."/>
            <person name="Mavromatis K."/>
            <person name="Ivanova N."/>
            <person name="Ovchinnikova G."/>
            <person name="Pati A."/>
            <person name="Chen A."/>
            <person name="Palaniappan K."/>
            <person name="Land M."/>
            <person name="Hauser L."/>
            <person name="Chang Y.-J."/>
            <person name="Jeffries C.D."/>
            <person name="Chain P."/>
            <person name="Meincke L."/>
            <person name="Sims D."/>
            <person name="Brettin T."/>
            <person name="Detter J.C."/>
            <person name="Rohde M."/>
            <person name="Goeker M."/>
            <person name="Bristow J."/>
            <person name="Eisen J.A."/>
            <person name="Markowitz V."/>
            <person name="Kyrpides N.C."/>
            <person name="Klenk H.-P."/>
            <person name="Hugenholtz P."/>
        </authorList>
    </citation>
    <scope>NUCLEOTIDE SEQUENCE [LARGE SCALE GENOMIC DNA]</scope>
    <source>
        <strain evidence="3">DSM 14684 / CIP 108061 / JCM 11494 / NBRC 100937 / ID131577</strain>
    </source>
</reference>
<dbReference type="AlphaFoldDB" id="D3F0C5"/>
<reference evidence="3" key="2">
    <citation type="submission" date="2010-01" db="EMBL/GenBank/DDBJ databases">
        <title>The complete genome of Conexibacter woesei DSM 14684.</title>
        <authorList>
            <consortium name="US DOE Joint Genome Institute (JGI-PGF)"/>
            <person name="Lucas S."/>
            <person name="Copeland A."/>
            <person name="Lapidus A."/>
            <person name="Glavina del Rio T."/>
            <person name="Dalin E."/>
            <person name="Tice H."/>
            <person name="Bruce D."/>
            <person name="Goodwin L."/>
            <person name="Pitluck S."/>
            <person name="Kyrpides N."/>
            <person name="Mavromatis K."/>
            <person name="Ivanova N."/>
            <person name="Mikhailova N."/>
            <person name="Chertkov O."/>
            <person name="Brettin T."/>
            <person name="Detter J.C."/>
            <person name="Han C."/>
            <person name="Larimer F."/>
            <person name="Land M."/>
            <person name="Hauser L."/>
            <person name="Markowitz V."/>
            <person name="Cheng J.-F."/>
            <person name="Hugenholtz P."/>
            <person name="Woyke T."/>
            <person name="Wu D."/>
            <person name="Pukall R."/>
            <person name="Steenblock K."/>
            <person name="Schneider S."/>
            <person name="Klenk H.-P."/>
            <person name="Eisen J.A."/>
        </authorList>
    </citation>
    <scope>NUCLEOTIDE SEQUENCE [LARGE SCALE GENOMIC DNA]</scope>
    <source>
        <strain evidence="3">DSM 14684 / CIP 108061 / JCM 11494 / NBRC 100937 / ID131577</strain>
    </source>
</reference>
<keyword evidence="1" id="KW-0812">Transmembrane</keyword>
<feature type="transmembrane region" description="Helical" evidence="1">
    <location>
        <begin position="91"/>
        <end position="112"/>
    </location>
</feature>
<organism evidence="2 3">
    <name type="scientific">Conexibacter woesei (strain DSM 14684 / CCUG 47730 / CIP 108061 / JCM 11494 / NBRC 100937 / ID131577)</name>
    <dbReference type="NCBI Taxonomy" id="469383"/>
    <lineage>
        <taxon>Bacteria</taxon>
        <taxon>Bacillati</taxon>
        <taxon>Actinomycetota</taxon>
        <taxon>Thermoleophilia</taxon>
        <taxon>Solirubrobacterales</taxon>
        <taxon>Conexibacteraceae</taxon>
        <taxon>Conexibacter</taxon>
    </lineage>
</organism>
<feature type="transmembrane region" description="Helical" evidence="1">
    <location>
        <begin position="58"/>
        <end position="79"/>
    </location>
</feature>
<evidence type="ECO:0000313" key="2">
    <source>
        <dbReference type="EMBL" id="ADB51985.1"/>
    </source>
</evidence>
<feature type="transmembrane region" description="Helical" evidence="1">
    <location>
        <begin position="229"/>
        <end position="252"/>
    </location>
</feature>
<evidence type="ECO:0000313" key="3">
    <source>
        <dbReference type="Proteomes" id="UP000008229"/>
    </source>
</evidence>
<keyword evidence="1" id="KW-1133">Transmembrane helix</keyword>
<dbReference type="eggNOG" id="COG5486">
    <property type="taxonomic scope" value="Bacteria"/>
</dbReference>
<dbReference type="EMBL" id="CP001854">
    <property type="protein sequence ID" value="ADB51985.1"/>
    <property type="molecule type" value="Genomic_DNA"/>
</dbReference>
<feature type="transmembrane region" description="Helical" evidence="1">
    <location>
        <begin position="184"/>
        <end position="217"/>
    </location>
</feature>
<name>D3F0C5_CONWI</name>
<dbReference type="Pfam" id="PF09948">
    <property type="entry name" value="PpoB2"/>
    <property type="match status" value="1"/>
</dbReference>
<dbReference type="OrthoDB" id="164118at2"/>
<accession>D3F0C5</accession>
<gene>
    <name evidence="2" type="ordered locus">Cwoe_3567</name>
</gene>
<sequence>MSASHPLPGAARLRRQQTIAFALVAVALAGWIVTAVRMEGMDDGPGTALGTLGWFVGVWVTMMAAMMLPAVVPMAAAFDRVARSRATPGRLPAFLAGYAVVWATFGLFAYGVDALVRGADPAFLAWDRQGPLVTGAAVVLAGLYELTPLKLRCLRHCRTPLHFLLGRWRDGRGGALRMGVEHGAWCAGCCWALMLALLAIGLMSVTWMVVVAAIVFVEKATPVGEGATRVFALALVALGVWIAAAPATAPAVTEPGTMHGMPSEAMPGEAMPGEAMPGEAMP</sequence>
<protein>
    <recommendedName>
        <fullName evidence="4">Metal-binding integral membrane protein-like protein</fullName>
    </recommendedName>
</protein>
<dbReference type="KEGG" id="cwo:Cwoe_3567"/>
<dbReference type="InterPro" id="IPR018688">
    <property type="entry name" value="PpoB2-like"/>
</dbReference>